<dbReference type="AlphaFoldDB" id="A0A6A6BTW8"/>
<evidence type="ECO:0000256" key="1">
    <source>
        <dbReference type="SAM" id="MobiDB-lite"/>
    </source>
</evidence>
<protein>
    <submittedName>
        <fullName evidence="2">Uncharacterized protein</fullName>
    </submittedName>
</protein>
<accession>A0A6A6BTW8</accession>
<dbReference type="Gene3D" id="3.90.550.10">
    <property type="entry name" value="Spore Coat Polysaccharide Biosynthesis Protein SpsA, Chain A"/>
    <property type="match status" value="1"/>
</dbReference>
<reference evidence="2" key="1">
    <citation type="journal article" date="2020" name="Stud. Mycol.">
        <title>101 Dothideomycetes genomes: a test case for predicting lifestyles and emergence of pathogens.</title>
        <authorList>
            <person name="Haridas S."/>
            <person name="Albert R."/>
            <person name="Binder M."/>
            <person name="Bloem J."/>
            <person name="Labutti K."/>
            <person name="Salamov A."/>
            <person name="Andreopoulos B."/>
            <person name="Baker S."/>
            <person name="Barry K."/>
            <person name="Bills G."/>
            <person name="Bluhm B."/>
            <person name="Cannon C."/>
            <person name="Castanera R."/>
            <person name="Culley D."/>
            <person name="Daum C."/>
            <person name="Ezra D."/>
            <person name="Gonzalez J."/>
            <person name="Henrissat B."/>
            <person name="Kuo A."/>
            <person name="Liang C."/>
            <person name="Lipzen A."/>
            <person name="Lutzoni F."/>
            <person name="Magnuson J."/>
            <person name="Mondo S."/>
            <person name="Nolan M."/>
            <person name="Ohm R."/>
            <person name="Pangilinan J."/>
            <person name="Park H.-J."/>
            <person name="Ramirez L."/>
            <person name="Alfaro M."/>
            <person name="Sun H."/>
            <person name="Tritt A."/>
            <person name="Yoshinaga Y."/>
            <person name="Zwiers L.-H."/>
            <person name="Turgeon B."/>
            <person name="Goodwin S."/>
            <person name="Spatafora J."/>
            <person name="Crous P."/>
            <person name="Grigoriev I."/>
        </authorList>
    </citation>
    <scope>NUCLEOTIDE SEQUENCE</scope>
    <source>
        <strain evidence="2">CBS 121167</strain>
    </source>
</reference>
<organism evidence="2 3">
    <name type="scientific">Aplosporella prunicola CBS 121167</name>
    <dbReference type="NCBI Taxonomy" id="1176127"/>
    <lineage>
        <taxon>Eukaryota</taxon>
        <taxon>Fungi</taxon>
        <taxon>Dikarya</taxon>
        <taxon>Ascomycota</taxon>
        <taxon>Pezizomycotina</taxon>
        <taxon>Dothideomycetes</taxon>
        <taxon>Dothideomycetes incertae sedis</taxon>
        <taxon>Botryosphaeriales</taxon>
        <taxon>Aplosporellaceae</taxon>
        <taxon>Aplosporella</taxon>
    </lineage>
</organism>
<evidence type="ECO:0000313" key="2">
    <source>
        <dbReference type="EMBL" id="KAF2146715.1"/>
    </source>
</evidence>
<dbReference type="EMBL" id="ML995475">
    <property type="protein sequence ID" value="KAF2146715.1"/>
    <property type="molecule type" value="Genomic_DNA"/>
</dbReference>
<dbReference type="Proteomes" id="UP000799438">
    <property type="component" value="Unassembled WGS sequence"/>
</dbReference>
<feature type="region of interest" description="Disordered" evidence="1">
    <location>
        <begin position="84"/>
        <end position="104"/>
    </location>
</feature>
<evidence type="ECO:0000313" key="3">
    <source>
        <dbReference type="Proteomes" id="UP000799438"/>
    </source>
</evidence>
<dbReference type="GeneID" id="54297164"/>
<name>A0A6A6BTW8_9PEZI</name>
<dbReference type="RefSeq" id="XP_033402424.1">
    <property type="nucleotide sequence ID" value="XM_033539668.1"/>
</dbReference>
<keyword evidence="3" id="KW-1185">Reference proteome</keyword>
<dbReference type="OrthoDB" id="20872at2759"/>
<gene>
    <name evidence="2" type="ORF">K452DRAFT_282902</name>
</gene>
<proteinExistence type="predicted"/>
<sequence>MTQENIPLKVLIVGGGQYLEPFLDGEPLYIRLLLQLRLACTEALEFYMSVRDMHEILRLPVLRGQAKEVAQFMEPPLRYLYTNQQDTLPDANPPDSNKPNKPREWDPLLAAHRLDRTCRWLVVSCNYPLIQSTDIRQLHDSYEAPVTCFMKPGHGYPEPLLAIWSPESLKKLEDNISNGMNFTVVAMKVVDALKGKLIRPARKESLFHTSNYEDWAEAMTIALRMIIEESENTS</sequence>
<dbReference type="InterPro" id="IPR029044">
    <property type="entry name" value="Nucleotide-diphossugar_trans"/>
</dbReference>